<accession>A0A2P1MXA1</accession>
<organism evidence="1 2">
    <name type="scientific">Escherichia phage vB_EcoS Sa179lw</name>
    <dbReference type="NCBI Taxonomy" id="2126819"/>
    <lineage>
        <taxon>Viruses</taxon>
        <taxon>Duplodnaviria</taxon>
        <taxon>Heunggongvirae</taxon>
        <taxon>Uroviricota</taxon>
        <taxon>Caudoviricetes</taxon>
        <taxon>Buchananvirus</taxon>
        <taxon>Buchananvirus Sa179lw</taxon>
    </lineage>
</organism>
<evidence type="ECO:0000313" key="2">
    <source>
        <dbReference type="Proteomes" id="UP000240398"/>
    </source>
</evidence>
<dbReference type="Proteomes" id="UP000240398">
    <property type="component" value="Segment"/>
</dbReference>
<dbReference type="EMBL" id="MH023293">
    <property type="protein sequence ID" value="AVP40197.1"/>
    <property type="molecule type" value="Genomic_DNA"/>
</dbReference>
<name>A0A2P1MXA1_9CAUD</name>
<proteinExistence type="predicted"/>
<protein>
    <submittedName>
        <fullName evidence="1">Uncharacterized protein</fullName>
    </submittedName>
</protein>
<sequence length="67" mass="7779">MNERDDKLIAGWGDPLLAKKVHYFRDGKIISECGKWMFGGGREDISAWKPDAICKQCLKKFEKMEKM</sequence>
<evidence type="ECO:0000313" key="1">
    <source>
        <dbReference type="EMBL" id="AVP40197.1"/>
    </source>
</evidence>
<reference evidence="2" key="1">
    <citation type="submission" date="2018-03" db="EMBL/GenBank/DDBJ databases">
        <title>Complete Genome Sequence of Escherichia coli Phage Sa179w3YLVW Isolated from Surface Water in a Produce-Growing Area in Northern California.</title>
        <authorList>
            <person name="Liao Y.-T."/>
            <person name="Liu F."/>
            <person name="Sun X."/>
            <person name="Li R.W."/>
            <person name="Wu V.C.H."/>
        </authorList>
    </citation>
    <scope>NUCLEOTIDE SEQUENCE [LARGE SCALE GENOMIC DNA]</scope>
</reference>
<keyword evidence="2" id="KW-1185">Reference proteome</keyword>
<gene>
    <name evidence="1" type="ORF">vBEcoSSa179w3YLVW_00011</name>
</gene>